<dbReference type="GO" id="GO:0005576">
    <property type="term" value="C:extracellular region"/>
    <property type="evidence" value="ECO:0007669"/>
    <property type="project" value="UniProtKB-SubCell"/>
</dbReference>
<geneLocation type="plasmid" evidence="4 5">
    <name>P6</name>
</geneLocation>
<dbReference type="SUPFAM" id="SSF51294">
    <property type="entry name" value="Hedgehog/intein (Hint) domain"/>
    <property type="match status" value="1"/>
</dbReference>
<dbReference type="EMBL" id="CP002197">
    <property type="protein sequence ID" value="AFD28228.1"/>
    <property type="molecule type" value="Genomic_DNA"/>
</dbReference>
<sequence>MSIENDSITVNSGNLTIFEYSKRGDLFSKWSLTSNRMAESKMWQYTNGLGQRYKRVHEGNMQIYAEQKSNEVIPLGHAESITYWIYTKNGNIQEKWDTPKAPGSRSPVSSTDQQNYFRYMYTASGKEETQKRKIEIKAKGQVDNNVLSTKYSGSNGVYLGGSNSITQTEYNERDQIAKSTTTDKVVTLSSESPMRQDTIGGQVVRHQRYSYYLDGRLDTGWTGNGTNDEGYKTVTYDKRGREVSIIDSNGTLKTPQSAKITTSYKDDGTRNESVIFNGRTVSRSEKISVGGLLHRLYISDSTPGENIEAQAAAARAENKIFGTDTVYKYGKNNIQDAVDSIIYPGEGEEKYREVKANYNQYGLEVYRTSIEKVRRQDGLKEVCYYDRDYNYFCENKANYVTEDVVKTDESKEYTDDGYLKKVTSPVGTTNYILDSRGNRLSASNGYSKKYNADDQMAQYVLKGNSFLSAFEYRGKGARYNDFRYDPFGQQAVNSTAEIDEMDGFENNKWLQEHAVFRDWINIHTVQGITQLAIRRAGNFLWDCWPQSNYVQCGIGSDTYRQNSYQYKDATYTTADGIDDNTSWNPATPFAITSTVKPLEAPVTSLSDTLKLNPLDITTSNLPKLVNPNQIDSNTNVNPQDKSIVNNNAIAPVKDFKVEVSISKLDDSEKESANNNAKKSLFATETPANFDDGQYFEHPIYAQNLQTLGTPGEWCNAQAWCKAIRSNLEAWSAENERQQKAEEQRINDQADSLVKDLHARAYREWQRDGAAAIENISIKLTQDLNKGVISPAVRLLYLRTLADGINEGKISEDDVKKLSHSVNLIRKSKNFADSANEQFIFYFKPMLDMYGKEAIAVAVDLLPIIGNIKGVLDSILGKDAITGEKLGLGGRFLAAAGAVFPYMKGASRAVDASKILNRFKSFMEVASEEGRAVLNRVRGGKGGWCANSFSALTPVRTLSGLVAISALSIGTPVLAYNEQTGQNGYYPITDIITHGTKDQGVTYLTVKDPEQADKAELITTTPEHPFYLTAPVDTQPRPKPQGHDDLSTRWVGAGHLKIGDKIKQANGTTGTVTNVVTVQQTQQMFNLTVDEAHTFYVGQDGWLVHNTSNLECKVFSAGVEYAATQAERNAAAYAGKIFNQAGLRGVEKNITIAVAIIEGKVVMSVNGRATKSAQDKLTEVGKQLGIDIIVPPARGTHAEQAIYDVYGSKVSRIGISNPNGPCQSCKDGAVVNGADIVWFPGHRW</sequence>
<feature type="domain" description="Hint" evidence="3">
    <location>
        <begin position="945"/>
        <end position="1065"/>
    </location>
</feature>
<dbReference type="Pfam" id="PF14449">
    <property type="entry name" value="PT-TG"/>
    <property type="match status" value="1"/>
</dbReference>
<dbReference type="AlphaFoldDB" id="H8H3Y1"/>
<dbReference type="PATRIC" id="fig|745776.4.peg.4089"/>
<dbReference type="Pfam" id="PF07591">
    <property type="entry name" value="PT-HINT"/>
    <property type="match status" value="2"/>
</dbReference>
<organism evidence="4 5">
    <name type="scientific">Deinococcus gobiensis (strain DSM 21396 / JCM 16679 / CGMCC 1.7299 / I-0)</name>
    <dbReference type="NCBI Taxonomy" id="745776"/>
    <lineage>
        <taxon>Bacteria</taxon>
        <taxon>Thermotogati</taxon>
        <taxon>Deinococcota</taxon>
        <taxon>Deinococci</taxon>
        <taxon>Deinococcales</taxon>
        <taxon>Deinococcaceae</taxon>
        <taxon>Deinococcus</taxon>
    </lineage>
</organism>
<dbReference type="InterPro" id="IPR030934">
    <property type="entry name" value="Intein_C"/>
</dbReference>
<name>H8H3Y1_DEIGI</name>
<evidence type="ECO:0000256" key="2">
    <source>
        <dbReference type="ARBA" id="ARBA00022525"/>
    </source>
</evidence>
<keyword evidence="4" id="KW-0614">Plasmid</keyword>
<dbReference type="Proteomes" id="UP000007575">
    <property type="component" value="Plasmid P6"/>
</dbReference>
<evidence type="ECO:0000259" key="3">
    <source>
        <dbReference type="SMART" id="SM00306"/>
    </source>
</evidence>
<keyword evidence="2" id="KW-0964">Secreted</keyword>
<accession>H8H3Y1</accession>
<dbReference type="InterPro" id="IPR036844">
    <property type="entry name" value="Hint_dom_sf"/>
</dbReference>
<evidence type="ECO:0000313" key="4">
    <source>
        <dbReference type="EMBL" id="AFD28228.1"/>
    </source>
</evidence>
<comment type="subcellular location">
    <subcellularLocation>
        <location evidence="1">Secreted</location>
    </subcellularLocation>
</comment>
<evidence type="ECO:0000256" key="1">
    <source>
        <dbReference type="ARBA" id="ARBA00004613"/>
    </source>
</evidence>
<dbReference type="Gene3D" id="2.170.16.10">
    <property type="entry name" value="Hedgehog/Intein (Hint) domain"/>
    <property type="match status" value="1"/>
</dbReference>
<dbReference type="HOGENOM" id="CLU_266449_0_0_0"/>
<dbReference type="SMART" id="SM00306">
    <property type="entry name" value="HintN"/>
    <property type="match status" value="1"/>
</dbReference>
<protein>
    <submittedName>
        <fullName evidence="4">YD repeat protein</fullName>
    </submittedName>
</protein>
<dbReference type="InterPro" id="IPR003587">
    <property type="entry name" value="Hint_dom_N"/>
</dbReference>
<dbReference type="InterPro" id="IPR027797">
    <property type="entry name" value="PT-TG_dom"/>
</dbReference>
<keyword evidence="5" id="KW-1185">Reference proteome</keyword>
<dbReference type="NCBIfam" id="TIGR01443">
    <property type="entry name" value="intein_Cterm"/>
    <property type="match status" value="1"/>
</dbReference>
<dbReference type="KEGG" id="dgo:DGo_PF0005"/>
<evidence type="ECO:0000313" key="5">
    <source>
        <dbReference type="Proteomes" id="UP000007575"/>
    </source>
</evidence>
<reference evidence="4 5" key="1">
    <citation type="journal article" date="2012" name="PLoS ONE">
        <title>Genome sequence and transcriptome analysis of the radioresistant bacterium Deinococcus gobiensis: insights into the extreme environmental adaptations.</title>
        <authorList>
            <person name="Yuan M."/>
            <person name="Chen M."/>
            <person name="Zhang W."/>
            <person name="Lu W."/>
            <person name="Wang J."/>
            <person name="Yang M."/>
            <person name="Zhao P."/>
            <person name="Tang R."/>
            <person name="Li X."/>
            <person name="Hao Y."/>
            <person name="Zhou Z."/>
            <person name="Zhan Y."/>
            <person name="Yu H."/>
            <person name="Teng C."/>
            <person name="Yan Y."/>
            <person name="Ping S."/>
            <person name="Wang Y."/>
            <person name="Lin M."/>
        </authorList>
    </citation>
    <scope>NUCLEOTIDE SEQUENCE [LARGE SCALE GENOMIC DNA]</scope>
    <source>
        <strain evidence="5">DSM 21396 / JCM 16679 / CGMCC 1.7299 / I-0</strain>
        <plasmid evidence="4">P6</plasmid>
    </source>
</reference>
<gene>
    <name evidence="4" type="ordered locus">DGo_PF0005</name>
</gene>
<proteinExistence type="predicted"/>